<feature type="transmembrane region" description="Helical" evidence="1">
    <location>
        <begin position="348"/>
        <end position="373"/>
    </location>
</feature>
<keyword evidence="1" id="KW-0812">Transmembrane</keyword>
<feature type="transmembrane region" description="Helical" evidence="1">
    <location>
        <begin position="121"/>
        <end position="139"/>
    </location>
</feature>
<feature type="transmembrane region" description="Helical" evidence="1">
    <location>
        <begin position="183"/>
        <end position="203"/>
    </location>
</feature>
<evidence type="ECO:0000313" key="3">
    <source>
        <dbReference type="EMBL" id="GIG52166.1"/>
    </source>
</evidence>
<feature type="transmembrane region" description="Helical" evidence="1">
    <location>
        <begin position="277"/>
        <end position="295"/>
    </location>
</feature>
<dbReference type="InterPro" id="IPR002656">
    <property type="entry name" value="Acyl_transf_3_dom"/>
</dbReference>
<keyword evidence="1" id="KW-1133">Transmembrane helix</keyword>
<reference evidence="3" key="1">
    <citation type="submission" date="2021-01" db="EMBL/GenBank/DDBJ databases">
        <title>Whole genome shotgun sequence of Dactylosporangium siamense NBRC 106093.</title>
        <authorList>
            <person name="Komaki H."/>
            <person name="Tamura T."/>
        </authorList>
    </citation>
    <scope>NUCLEOTIDE SEQUENCE</scope>
    <source>
        <strain evidence="3">NBRC 106093</strain>
    </source>
</reference>
<feature type="transmembrane region" description="Helical" evidence="1">
    <location>
        <begin position="315"/>
        <end position="332"/>
    </location>
</feature>
<feature type="domain" description="Acyltransferase 3" evidence="2">
    <location>
        <begin position="39"/>
        <end position="400"/>
    </location>
</feature>
<name>A0A919UH90_9ACTN</name>
<organism evidence="3 4">
    <name type="scientific">Dactylosporangium siamense</name>
    <dbReference type="NCBI Taxonomy" id="685454"/>
    <lineage>
        <taxon>Bacteria</taxon>
        <taxon>Bacillati</taxon>
        <taxon>Actinomycetota</taxon>
        <taxon>Actinomycetes</taxon>
        <taxon>Micromonosporales</taxon>
        <taxon>Micromonosporaceae</taxon>
        <taxon>Dactylosporangium</taxon>
    </lineage>
</organism>
<comment type="caution">
    <text evidence="3">The sequence shown here is derived from an EMBL/GenBank/DDBJ whole genome shotgun (WGS) entry which is preliminary data.</text>
</comment>
<feature type="transmembrane region" description="Helical" evidence="1">
    <location>
        <begin position="81"/>
        <end position="100"/>
    </location>
</feature>
<proteinExistence type="predicted"/>
<dbReference type="GO" id="GO:0016747">
    <property type="term" value="F:acyltransferase activity, transferring groups other than amino-acyl groups"/>
    <property type="evidence" value="ECO:0007669"/>
    <property type="project" value="InterPro"/>
</dbReference>
<feature type="transmembrane region" description="Helical" evidence="1">
    <location>
        <begin position="385"/>
        <end position="404"/>
    </location>
</feature>
<dbReference type="AlphaFoldDB" id="A0A919UH90"/>
<dbReference type="InterPro" id="IPR050623">
    <property type="entry name" value="Glucan_succinyl_AcylTrfase"/>
</dbReference>
<dbReference type="PANTHER" id="PTHR36927">
    <property type="entry name" value="BLR4337 PROTEIN"/>
    <property type="match status" value="1"/>
</dbReference>
<dbReference type="Pfam" id="PF01757">
    <property type="entry name" value="Acyl_transf_3"/>
    <property type="match status" value="1"/>
</dbReference>
<accession>A0A919UH90</accession>
<gene>
    <name evidence="3" type="ORF">Dsi01nite_102070</name>
</gene>
<dbReference type="EMBL" id="BONQ01000172">
    <property type="protein sequence ID" value="GIG52166.1"/>
    <property type="molecule type" value="Genomic_DNA"/>
</dbReference>
<feature type="transmembrane region" description="Helical" evidence="1">
    <location>
        <begin position="247"/>
        <end position="265"/>
    </location>
</feature>
<keyword evidence="1" id="KW-0472">Membrane</keyword>
<feature type="transmembrane region" description="Helical" evidence="1">
    <location>
        <begin position="43"/>
        <end position="61"/>
    </location>
</feature>
<evidence type="ECO:0000259" key="2">
    <source>
        <dbReference type="Pfam" id="PF01757"/>
    </source>
</evidence>
<sequence>MRPAGILMLAGTARGGNMAAPQESVPQPQAGTARTARRPELDVIRLVVVIGLVFFHAALVFDTRDDYYVKNATTTEATTWIAGLCVVWAMPALFLIAGLGSWHSIRSRGAGGFARERLLRLGVPLVVATLTILPLPPWLRLKAADPGYDESYPRFLLRFFDVHLSLTDLPFVVRGEHFESGHLWFVVLLLAFSLVLAPLVAWLPADRMARVLDAAAGAMARRGVVLLPALPLAVIGALLGMEESFAGWSRWAYLVFFLYGFALAADDRFRAAMRRDAVPAAIAGIALFAAAGVALDTAGGDPFTDLTLPAAVARVLFATAGWCWLVAILGLLDRPRPAAPPASDSPGVYAYLGLAALPLYVLHQPIVVAMAYVVVQWQIPAPLKYVVIVAASFAIMFVVYEFGVRRTRPTRLLFGVRG</sequence>
<keyword evidence="4" id="KW-1185">Reference proteome</keyword>
<dbReference type="Proteomes" id="UP000660611">
    <property type="component" value="Unassembled WGS sequence"/>
</dbReference>
<feature type="transmembrane region" description="Helical" evidence="1">
    <location>
        <begin position="224"/>
        <end position="241"/>
    </location>
</feature>
<evidence type="ECO:0000256" key="1">
    <source>
        <dbReference type="SAM" id="Phobius"/>
    </source>
</evidence>
<protein>
    <recommendedName>
        <fullName evidence="2">Acyltransferase 3 domain-containing protein</fullName>
    </recommendedName>
</protein>
<evidence type="ECO:0000313" key="4">
    <source>
        <dbReference type="Proteomes" id="UP000660611"/>
    </source>
</evidence>
<dbReference type="PANTHER" id="PTHR36927:SF3">
    <property type="entry name" value="GLUCANS BIOSYNTHESIS PROTEIN C"/>
    <property type="match status" value="1"/>
</dbReference>